<sequence>MEHHVYFWLKEEHLHAEDRASFEAGLDTLFTIPGCTGGFWGRPAPVMPRPVIDSSWHYGTSMHFPDVEAQDTYQIHPTHTAFIERFASWWEKVEVRDLAKG</sequence>
<dbReference type="SUPFAM" id="SSF54909">
    <property type="entry name" value="Dimeric alpha+beta barrel"/>
    <property type="match status" value="1"/>
</dbReference>
<keyword evidence="3" id="KW-1185">Reference proteome</keyword>
<evidence type="ECO:0000259" key="1">
    <source>
        <dbReference type="PROSITE" id="PS51502"/>
    </source>
</evidence>
<comment type="caution">
    <text evidence="2">The sequence shown here is derived from an EMBL/GenBank/DDBJ whole genome shotgun (WGS) entry which is preliminary data.</text>
</comment>
<dbReference type="EMBL" id="JACHFD010000006">
    <property type="protein sequence ID" value="MBB5351443.1"/>
    <property type="molecule type" value="Genomic_DNA"/>
</dbReference>
<accession>A0A840V1Z7</accession>
<dbReference type="SMART" id="SM00886">
    <property type="entry name" value="Dabb"/>
    <property type="match status" value="1"/>
</dbReference>
<dbReference type="AlphaFoldDB" id="A0A840V1Z7"/>
<dbReference type="RefSeq" id="WP_184017601.1">
    <property type="nucleotide sequence ID" value="NZ_JACHFD010000006.1"/>
</dbReference>
<dbReference type="Proteomes" id="UP000557717">
    <property type="component" value="Unassembled WGS sequence"/>
</dbReference>
<dbReference type="PROSITE" id="PS51502">
    <property type="entry name" value="S_R_A_B_BARREL"/>
    <property type="match status" value="1"/>
</dbReference>
<proteinExistence type="predicted"/>
<dbReference type="Pfam" id="PF07876">
    <property type="entry name" value="Dabb"/>
    <property type="match status" value="1"/>
</dbReference>
<protein>
    <recommendedName>
        <fullName evidence="1">Stress-response A/B barrel domain-containing protein</fullName>
    </recommendedName>
</protein>
<evidence type="ECO:0000313" key="3">
    <source>
        <dbReference type="Proteomes" id="UP000557717"/>
    </source>
</evidence>
<evidence type="ECO:0000313" key="2">
    <source>
        <dbReference type="EMBL" id="MBB5351443.1"/>
    </source>
</evidence>
<organism evidence="2 3">
    <name type="scientific">Haloferula luteola</name>
    <dbReference type="NCBI Taxonomy" id="595692"/>
    <lineage>
        <taxon>Bacteria</taxon>
        <taxon>Pseudomonadati</taxon>
        <taxon>Verrucomicrobiota</taxon>
        <taxon>Verrucomicrobiia</taxon>
        <taxon>Verrucomicrobiales</taxon>
        <taxon>Verrucomicrobiaceae</taxon>
        <taxon>Haloferula</taxon>
    </lineage>
</organism>
<feature type="domain" description="Stress-response A/B barrel" evidence="1">
    <location>
        <begin position="1"/>
        <end position="98"/>
    </location>
</feature>
<reference evidence="2 3" key="1">
    <citation type="submission" date="2020-08" db="EMBL/GenBank/DDBJ databases">
        <title>Genomic Encyclopedia of Type Strains, Phase IV (KMG-IV): sequencing the most valuable type-strain genomes for metagenomic binning, comparative biology and taxonomic classification.</title>
        <authorList>
            <person name="Goeker M."/>
        </authorList>
    </citation>
    <scope>NUCLEOTIDE SEQUENCE [LARGE SCALE GENOMIC DNA]</scope>
    <source>
        <strain evidence="2 3">YC6886</strain>
    </source>
</reference>
<name>A0A840V1Z7_9BACT</name>
<dbReference type="InterPro" id="IPR013097">
    <property type="entry name" value="Dabb"/>
</dbReference>
<dbReference type="Gene3D" id="3.30.70.100">
    <property type="match status" value="1"/>
</dbReference>
<gene>
    <name evidence="2" type="ORF">HNR46_001679</name>
</gene>
<dbReference type="InterPro" id="IPR011008">
    <property type="entry name" value="Dimeric_a/b-barrel"/>
</dbReference>